<dbReference type="EnsemblMetazoa" id="XM_022811340">
    <property type="protein sequence ID" value="XP_022667075"/>
    <property type="gene ID" value="LOC111252825"/>
</dbReference>
<keyword evidence="7 10" id="KW-0371">Homeobox</keyword>
<feature type="DNA-binding region" description="Homeobox" evidence="10">
    <location>
        <begin position="220"/>
        <end position="279"/>
    </location>
</feature>
<comment type="subcellular location">
    <subcellularLocation>
        <location evidence="1 10 11">Nucleus</location>
    </subcellularLocation>
</comment>
<dbReference type="InParanoid" id="A0A7M7KHY9"/>
<dbReference type="FunFam" id="1.10.10.10:FF:000031">
    <property type="entry name" value="Paired box protein Pax-7"/>
    <property type="match status" value="1"/>
</dbReference>
<dbReference type="FunCoup" id="A0A7M7KHY9">
    <property type="interactions" value="14"/>
</dbReference>
<dbReference type="PROSITE" id="PS51057">
    <property type="entry name" value="PAIRED_2"/>
    <property type="match status" value="1"/>
</dbReference>
<dbReference type="RefSeq" id="XP_022667075.1">
    <property type="nucleotide sequence ID" value="XM_022811340.1"/>
</dbReference>
<keyword evidence="16" id="KW-1185">Reference proteome</keyword>
<dbReference type="GO" id="GO:0005634">
    <property type="term" value="C:nucleus"/>
    <property type="evidence" value="ECO:0007669"/>
    <property type="project" value="UniProtKB-SubCell"/>
</dbReference>
<dbReference type="InterPro" id="IPR043182">
    <property type="entry name" value="PAIRED_DNA-bd_dom"/>
</dbReference>
<feature type="compositionally biased region" description="Low complexity" evidence="12">
    <location>
        <begin position="308"/>
        <end position="343"/>
    </location>
</feature>
<dbReference type="PANTHER" id="PTHR45636:SF49">
    <property type="entry name" value="PAIRED BOX PROTEIN 3 HOMOLOG"/>
    <property type="match status" value="1"/>
</dbReference>
<evidence type="ECO:0000313" key="16">
    <source>
        <dbReference type="Proteomes" id="UP000594260"/>
    </source>
</evidence>
<dbReference type="PROSITE" id="PS00034">
    <property type="entry name" value="PAIRED_1"/>
    <property type="match status" value="1"/>
</dbReference>
<dbReference type="Pfam" id="PF00292">
    <property type="entry name" value="PAX"/>
    <property type="match status" value="1"/>
</dbReference>
<evidence type="ECO:0000256" key="11">
    <source>
        <dbReference type="RuleBase" id="RU000682"/>
    </source>
</evidence>
<dbReference type="PRINTS" id="PR00027">
    <property type="entry name" value="PAIREDBOX"/>
</dbReference>
<dbReference type="InterPro" id="IPR036388">
    <property type="entry name" value="WH-like_DNA-bd_sf"/>
</dbReference>
<keyword evidence="6 10" id="KW-0238">DNA-binding</keyword>
<evidence type="ECO:0000256" key="8">
    <source>
        <dbReference type="ARBA" id="ARBA00023163"/>
    </source>
</evidence>
<feature type="domain" description="Paired" evidence="14">
    <location>
        <begin position="26"/>
        <end position="152"/>
    </location>
</feature>
<feature type="domain" description="Homeobox" evidence="13">
    <location>
        <begin position="218"/>
        <end position="278"/>
    </location>
</feature>
<feature type="region of interest" description="Disordered" evidence="12">
    <location>
        <begin position="300"/>
        <end position="362"/>
    </location>
</feature>
<evidence type="ECO:0000256" key="12">
    <source>
        <dbReference type="SAM" id="MobiDB-lite"/>
    </source>
</evidence>
<dbReference type="PROSITE" id="PS50071">
    <property type="entry name" value="HOMEOBOX_2"/>
    <property type="match status" value="1"/>
</dbReference>
<sequence length="509" mass="56081">MTAEESSTAATSGVRPMAFGGYPFQGQGRMNQLGGVFINGRPLPNHIRLKIVEMAATGIRPCQISRQLRVSHGCVSKILNRYQETGSIRPGVIGGSKPRVATPTVEMKIEEYKKESPTIYSWEIRDRLIKDGICDKAGAPSVSSISRILRGSRASSPGDTEDISNSGKVAHSHSSWDSEFCRQKADHSIHGILGGHLSMDNDEEESDCDSEPGILLKRKIRRSRTTFSAEQLEELERAFERTQYPDVYTREELAQKTKLTEARVQVWFSNRRARWRKHMGNQPMTATFGSSLIAAAAAAGYPPPQHHPQPSQLSHLTQQTTSTQIAGNDSHPMMSSEASSASPTVMATSGSCSSDSWRSPMGSQTSIFPSQNGYSPATMASISVGYHQEQKDNLYSFLNQPQNTGQSFNQDYVGLPALDNLTTNLWTQNKQEQFQGGLQTFSGTEQGFNSYGVPNDQLFTPGHSFGTSEQKMFAAYHHSHPQFPAAHSQVPGTSHNLLIHHFNTTNKFL</sequence>
<evidence type="ECO:0000256" key="2">
    <source>
        <dbReference type="ARBA" id="ARBA00005733"/>
    </source>
</evidence>
<dbReference type="InterPro" id="IPR017970">
    <property type="entry name" value="Homeobox_CS"/>
</dbReference>
<dbReference type="InterPro" id="IPR043565">
    <property type="entry name" value="PAX_fam"/>
</dbReference>
<dbReference type="CDD" id="cd00086">
    <property type="entry name" value="homeodomain"/>
    <property type="match status" value="1"/>
</dbReference>
<evidence type="ECO:0000313" key="15">
    <source>
        <dbReference type="EnsemblMetazoa" id="XP_022667075"/>
    </source>
</evidence>
<evidence type="ECO:0000256" key="5">
    <source>
        <dbReference type="ARBA" id="ARBA00023015"/>
    </source>
</evidence>
<reference evidence="15" key="1">
    <citation type="submission" date="2021-01" db="UniProtKB">
        <authorList>
            <consortium name="EnsemblMetazoa"/>
        </authorList>
    </citation>
    <scope>IDENTIFICATION</scope>
</reference>
<feature type="compositionally biased region" description="Polar residues" evidence="12">
    <location>
        <begin position="153"/>
        <end position="169"/>
    </location>
</feature>
<dbReference type="PANTHER" id="PTHR45636">
    <property type="entry name" value="PAIRED BOX PROTEIN PAX-6-RELATED-RELATED"/>
    <property type="match status" value="1"/>
</dbReference>
<dbReference type="KEGG" id="vde:111252825"/>
<dbReference type="Pfam" id="PF00046">
    <property type="entry name" value="Homeodomain"/>
    <property type="match status" value="1"/>
</dbReference>
<evidence type="ECO:0000256" key="3">
    <source>
        <dbReference type="ARBA" id="ARBA00022473"/>
    </source>
</evidence>
<evidence type="ECO:0000256" key="10">
    <source>
        <dbReference type="PROSITE-ProRule" id="PRU00108"/>
    </source>
</evidence>
<evidence type="ECO:0000259" key="14">
    <source>
        <dbReference type="PROSITE" id="PS51057"/>
    </source>
</evidence>
<dbReference type="CDD" id="cd00131">
    <property type="entry name" value="PAX"/>
    <property type="match status" value="1"/>
</dbReference>
<keyword evidence="8" id="KW-0804">Transcription</keyword>
<dbReference type="AlphaFoldDB" id="A0A7M7KHY9"/>
<dbReference type="Gene3D" id="1.10.10.10">
    <property type="entry name" value="Winged helix-like DNA-binding domain superfamily/Winged helix DNA-binding domain"/>
    <property type="match status" value="2"/>
</dbReference>
<keyword evidence="3" id="KW-0217">Developmental protein</keyword>
<dbReference type="FunFam" id="1.10.10.60:FF:000679">
    <property type="entry name" value="Homeobox protein aristaless"/>
    <property type="match status" value="1"/>
</dbReference>
<dbReference type="GeneID" id="111252825"/>
<dbReference type="GO" id="GO:0007365">
    <property type="term" value="P:periodic partitioning"/>
    <property type="evidence" value="ECO:0007669"/>
    <property type="project" value="UniProtKB-ARBA"/>
</dbReference>
<dbReference type="Proteomes" id="UP000594260">
    <property type="component" value="Unplaced"/>
</dbReference>
<organism evidence="15 16">
    <name type="scientific">Varroa destructor</name>
    <name type="common">Honeybee mite</name>
    <dbReference type="NCBI Taxonomy" id="109461"/>
    <lineage>
        <taxon>Eukaryota</taxon>
        <taxon>Metazoa</taxon>
        <taxon>Ecdysozoa</taxon>
        <taxon>Arthropoda</taxon>
        <taxon>Chelicerata</taxon>
        <taxon>Arachnida</taxon>
        <taxon>Acari</taxon>
        <taxon>Parasitiformes</taxon>
        <taxon>Mesostigmata</taxon>
        <taxon>Gamasina</taxon>
        <taxon>Dermanyssoidea</taxon>
        <taxon>Varroidae</taxon>
        <taxon>Varroa</taxon>
    </lineage>
</organism>
<dbReference type="InterPro" id="IPR001523">
    <property type="entry name" value="Paired_dom"/>
</dbReference>
<feature type="region of interest" description="Disordered" evidence="12">
    <location>
        <begin position="150"/>
        <end position="169"/>
    </location>
</feature>
<dbReference type="GO" id="GO:0000978">
    <property type="term" value="F:RNA polymerase II cis-regulatory region sequence-specific DNA binding"/>
    <property type="evidence" value="ECO:0007669"/>
    <property type="project" value="TreeGrafter"/>
</dbReference>
<feature type="compositionally biased region" description="Polar residues" evidence="12">
    <location>
        <begin position="345"/>
        <end position="362"/>
    </location>
</feature>
<keyword evidence="9 10" id="KW-0539">Nucleus</keyword>
<evidence type="ECO:0000256" key="4">
    <source>
        <dbReference type="ARBA" id="ARBA00022724"/>
    </source>
</evidence>
<proteinExistence type="inferred from homology"/>
<keyword evidence="5" id="KW-0805">Transcription regulation</keyword>
<evidence type="ECO:0000256" key="1">
    <source>
        <dbReference type="ARBA" id="ARBA00004123"/>
    </source>
</evidence>
<protein>
    <submittedName>
        <fullName evidence="15">Uncharacterized protein</fullName>
    </submittedName>
</protein>
<evidence type="ECO:0000256" key="9">
    <source>
        <dbReference type="ARBA" id="ARBA00023242"/>
    </source>
</evidence>
<dbReference type="PROSITE" id="PS00027">
    <property type="entry name" value="HOMEOBOX_1"/>
    <property type="match status" value="1"/>
</dbReference>
<evidence type="ECO:0000259" key="13">
    <source>
        <dbReference type="PROSITE" id="PS50071"/>
    </source>
</evidence>
<accession>A0A7M7KHY9</accession>
<dbReference type="SUPFAM" id="SSF46689">
    <property type="entry name" value="Homeodomain-like"/>
    <property type="match status" value="2"/>
</dbReference>
<comment type="similarity">
    <text evidence="2">Belongs to the paired homeobox family.</text>
</comment>
<dbReference type="OrthoDB" id="3225452at2759"/>
<dbReference type="SMART" id="SM00389">
    <property type="entry name" value="HOX"/>
    <property type="match status" value="1"/>
</dbReference>
<dbReference type="FunFam" id="1.10.10.10:FF:000003">
    <property type="entry name" value="Paired box protein Pax-6"/>
    <property type="match status" value="1"/>
</dbReference>
<dbReference type="InterPro" id="IPR001356">
    <property type="entry name" value="HD"/>
</dbReference>
<evidence type="ECO:0000256" key="6">
    <source>
        <dbReference type="ARBA" id="ARBA00023125"/>
    </source>
</evidence>
<dbReference type="InterPro" id="IPR009057">
    <property type="entry name" value="Homeodomain-like_sf"/>
</dbReference>
<evidence type="ECO:0000256" key="7">
    <source>
        <dbReference type="ARBA" id="ARBA00023155"/>
    </source>
</evidence>
<dbReference type="GO" id="GO:0000981">
    <property type="term" value="F:DNA-binding transcription factor activity, RNA polymerase II-specific"/>
    <property type="evidence" value="ECO:0007669"/>
    <property type="project" value="InterPro"/>
</dbReference>
<dbReference type="SMART" id="SM00351">
    <property type="entry name" value="PAX"/>
    <property type="match status" value="1"/>
</dbReference>
<keyword evidence="4" id="KW-0563">Paired box</keyword>
<name>A0A7M7KHY9_VARDE</name>
<dbReference type="Gene3D" id="1.10.10.60">
    <property type="entry name" value="Homeodomain-like"/>
    <property type="match status" value="1"/>
</dbReference>